<feature type="transmembrane region" description="Helical" evidence="2">
    <location>
        <begin position="71"/>
        <end position="92"/>
    </location>
</feature>
<sequence>MENLNEMEDMRRNMAELRKELDKQTIINDRILRRAMRNSSSWIRRRYILCMTVCVLMVPYCYFFMIRIYNFSIYLWIFTSIFMLIAAIYTFYNMRALNRDFIYEENLVKAGREIARAMKMDADWLKIGIPLIIVWLAWMEIEAMSLPDFTYFAISTGIGGSIGAIAGFAMHKKIQRKYRDIMEQIDSI</sequence>
<dbReference type="GeneID" id="82158501"/>
<keyword evidence="2" id="KW-0472">Membrane</keyword>
<reference evidence="3 4" key="1">
    <citation type="submission" date="2020-05" db="EMBL/GenBank/DDBJ databases">
        <title>Distinct polysaccharide utilization as determinants for interspecies competition between intestinal Prevotella spp.</title>
        <authorList>
            <person name="Galvez E.J.C."/>
            <person name="Iljazovic A."/>
            <person name="Strowig T."/>
        </authorList>
    </citation>
    <scope>NUCLEOTIDE SEQUENCE [LARGE SCALE GENOMIC DNA]</scope>
    <source>
        <strain evidence="3 4">PROD</strain>
    </source>
</reference>
<keyword evidence="1" id="KW-0175">Coiled coil</keyword>
<organism evidence="3 4">
    <name type="scientific">Xylanibacter rodentium</name>
    <dbReference type="NCBI Taxonomy" id="2736289"/>
    <lineage>
        <taxon>Bacteria</taxon>
        <taxon>Pseudomonadati</taxon>
        <taxon>Bacteroidota</taxon>
        <taxon>Bacteroidia</taxon>
        <taxon>Bacteroidales</taxon>
        <taxon>Prevotellaceae</taxon>
        <taxon>Xylanibacter</taxon>
    </lineage>
</organism>
<evidence type="ECO:0000256" key="2">
    <source>
        <dbReference type="SAM" id="Phobius"/>
    </source>
</evidence>
<feature type="coiled-coil region" evidence="1">
    <location>
        <begin position="4"/>
        <end position="34"/>
    </location>
</feature>
<protein>
    <submittedName>
        <fullName evidence="3">Uncharacterized protein</fullName>
    </submittedName>
</protein>
<feature type="transmembrane region" description="Helical" evidence="2">
    <location>
        <begin position="122"/>
        <end position="139"/>
    </location>
</feature>
<keyword evidence="4" id="KW-1185">Reference proteome</keyword>
<accession>A0ABX2AZW7</accession>
<feature type="transmembrane region" description="Helical" evidence="2">
    <location>
        <begin position="151"/>
        <end position="170"/>
    </location>
</feature>
<evidence type="ECO:0000313" key="3">
    <source>
        <dbReference type="EMBL" id="NPE15043.1"/>
    </source>
</evidence>
<feature type="transmembrane region" description="Helical" evidence="2">
    <location>
        <begin position="47"/>
        <end position="65"/>
    </location>
</feature>
<dbReference type="EMBL" id="JABKKE010000024">
    <property type="protein sequence ID" value="NPE15043.1"/>
    <property type="molecule type" value="Genomic_DNA"/>
</dbReference>
<keyword evidence="2" id="KW-1133">Transmembrane helix</keyword>
<comment type="caution">
    <text evidence="3">The sequence shown here is derived from an EMBL/GenBank/DDBJ whole genome shotgun (WGS) entry which is preliminary data.</text>
</comment>
<dbReference type="Proteomes" id="UP001193734">
    <property type="component" value="Unassembled WGS sequence"/>
</dbReference>
<name>A0ABX2AZW7_9BACT</name>
<dbReference type="RefSeq" id="WP_172174428.1">
    <property type="nucleotide sequence ID" value="NZ_CASGIA010000026.1"/>
</dbReference>
<keyword evidence="2" id="KW-0812">Transmembrane</keyword>
<proteinExistence type="predicted"/>
<evidence type="ECO:0000313" key="4">
    <source>
        <dbReference type="Proteomes" id="UP001193734"/>
    </source>
</evidence>
<evidence type="ECO:0000256" key="1">
    <source>
        <dbReference type="SAM" id="Coils"/>
    </source>
</evidence>
<gene>
    <name evidence="3" type="ORF">HPS55_12065</name>
</gene>